<evidence type="ECO:0000313" key="2">
    <source>
        <dbReference type="EMBL" id="GFP37773.1"/>
    </source>
</evidence>
<dbReference type="Proteomes" id="UP000569018">
    <property type="component" value="Unassembled WGS sequence"/>
</dbReference>
<dbReference type="RefSeq" id="WP_176231925.1">
    <property type="nucleotide sequence ID" value="NZ_BLRZ01000186.1"/>
</dbReference>
<dbReference type="Proteomes" id="UP000561271">
    <property type="component" value="Unassembled WGS sequence"/>
</dbReference>
<protein>
    <submittedName>
        <fullName evidence="1">Uncharacterized protein</fullName>
    </submittedName>
</protein>
<dbReference type="AlphaFoldDB" id="A0A6V8QG05"/>
<evidence type="ECO:0000313" key="4">
    <source>
        <dbReference type="Proteomes" id="UP000561271"/>
    </source>
</evidence>
<proteinExistence type="predicted"/>
<organism evidence="1 6">
    <name type="scientific">Candidatus Hakubella thermalkaliphila</name>
    <dbReference type="NCBI Taxonomy" id="2754717"/>
    <lineage>
        <taxon>Bacteria</taxon>
        <taxon>Bacillati</taxon>
        <taxon>Actinomycetota</taxon>
        <taxon>Actinomycetota incertae sedis</taxon>
        <taxon>Candidatus Hakubellales</taxon>
        <taxon>Candidatus Hakubellaceae</taxon>
        <taxon>Candidatus Hakubella</taxon>
    </lineage>
</organism>
<keyword evidence="6" id="KW-1185">Reference proteome</keyword>
<dbReference type="EMBL" id="BLRZ01000186">
    <property type="protein sequence ID" value="GFP31176.1"/>
    <property type="molecule type" value="Genomic_DNA"/>
</dbReference>
<accession>A0A6V8QG05</accession>
<dbReference type="EMBL" id="BLSC01000160">
    <property type="protein sequence ID" value="GFP37773.1"/>
    <property type="molecule type" value="Genomic_DNA"/>
</dbReference>
<evidence type="ECO:0000313" key="1">
    <source>
        <dbReference type="EMBL" id="GFP31176.1"/>
    </source>
</evidence>
<sequence length="62" mass="7207">MSGPEKYHLNVQALAVQQRPPEYADSEEFLNEYDFFVFELSSKDVLKIAKFSPRSESPGYIY</sequence>
<comment type="caution">
    <text evidence="1">The sequence shown here is derived from an EMBL/GenBank/DDBJ whole genome shotgun (WGS) entry which is preliminary data.</text>
</comment>
<reference evidence="4 5" key="1">
    <citation type="journal article" date="2020" name="Front. Microbiol.">
        <title>Single-cell genomics of novel Actinobacteria with the Wood-Ljungdahl pathway discovered in a serpentinizing system.</title>
        <authorList>
            <person name="Merino N."/>
            <person name="Kawai M."/>
            <person name="Boyd E.S."/>
            <person name="Colman D.R."/>
            <person name="McGlynn S.E."/>
            <person name="Nealson K.H."/>
            <person name="Kurokawa K."/>
            <person name="Hongoh Y."/>
        </authorList>
    </citation>
    <scope>NUCLEOTIDE SEQUENCE [LARGE SCALE GENOMIC DNA]</scope>
    <source>
        <strain evidence="1 6">S34</strain>
        <strain evidence="2 4">S44</strain>
        <strain evidence="3 5">S47</strain>
    </source>
</reference>
<evidence type="ECO:0000313" key="3">
    <source>
        <dbReference type="EMBL" id="GFP40268.1"/>
    </source>
</evidence>
<evidence type="ECO:0000313" key="6">
    <source>
        <dbReference type="Proteomes" id="UP000588083"/>
    </source>
</evidence>
<dbReference type="EMBL" id="BLSD01000185">
    <property type="protein sequence ID" value="GFP40268.1"/>
    <property type="molecule type" value="Genomic_DNA"/>
</dbReference>
<gene>
    <name evidence="1" type="ORF">HKBW3S34_02095</name>
    <name evidence="2" type="ORF">HKBW3S44_01453</name>
    <name evidence="3" type="ORF">HKBW3S47_01964</name>
</gene>
<name>A0A6V8QG05_9ACTN</name>
<evidence type="ECO:0000313" key="5">
    <source>
        <dbReference type="Proteomes" id="UP000569018"/>
    </source>
</evidence>
<dbReference type="Proteomes" id="UP000588083">
    <property type="component" value="Unassembled WGS sequence"/>
</dbReference>